<gene>
    <name evidence="2" type="ORF">HK097_000575</name>
</gene>
<dbReference type="Proteomes" id="UP001212841">
    <property type="component" value="Unassembled WGS sequence"/>
</dbReference>
<protein>
    <submittedName>
        <fullName evidence="2">Uncharacterized protein</fullName>
    </submittedName>
</protein>
<dbReference type="PANTHER" id="PTHR37211">
    <property type="entry name" value="EXPRESSED PROTEIN"/>
    <property type="match status" value="1"/>
</dbReference>
<sequence length="282" mass="31944">MYAEAQSDFGKPDEFGQFRKPLILREDFCGTAILCRAFCKSHVEREAYGVDLDPSVIYYAKSVTLSEGPESERVKVTLGNVLSTPTELGLPEVDITAGLNYGCFYFKKRRDLVKYLTNARMGLRKGGCLIVDVFGGARVTSRGGRLNRRDFGKFSYFFEQKPFEATTNTARVHLHFRFEDGSWLKNAFQYDFRAYTIVEIKEAMLDAGFRHTQTWVAGSAEQEDAEGSGEENGNEDEDEDADGDIYERKRPSKESNGIHEYRKLDGPLDQLESYNAYIVAMA</sequence>
<reference evidence="2" key="1">
    <citation type="submission" date="2020-05" db="EMBL/GenBank/DDBJ databases">
        <title>Phylogenomic resolution of chytrid fungi.</title>
        <authorList>
            <person name="Stajich J.E."/>
            <person name="Amses K."/>
            <person name="Simmons R."/>
            <person name="Seto K."/>
            <person name="Myers J."/>
            <person name="Bonds A."/>
            <person name="Quandt C.A."/>
            <person name="Barry K."/>
            <person name="Liu P."/>
            <person name="Grigoriev I."/>
            <person name="Longcore J.E."/>
            <person name="James T.Y."/>
        </authorList>
    </citation>
    <scope>NUCLEOTIDE SEQUENCE</scope>
    <source>
        <strain evidence="2">JEL0318</strain>
    </source>
</reference>
<feature type="compositionally biased region" description="Acidic residues" evidence="1">
    <location>
        <begin position="221"/>
        <end position="244"/>
    </location>
</feature>
<keyword evidence="3" id="KW-1185">Reference proteome</keyword>
<evidence type="ECO:0000313" key="3">
    <source>
        <dbReference type="Proteomes" id="UP001212841"/>
    </source>
</evidence>
<organism evidence="2 3">
    <name type="scientific">Rhizophlyctis rosea</name>
    <dbReference type="NCBI Taxonomy" id="64517"/>
    <lineage>
        <taxon>Eukaryota</taxon>
        <taxon>Fungi</taxon>
        <taxon>Fungi incertae sedis</taxon>
        <taxon>Chytridiomycota</taxon>
        <taxon>Chytridiomycota incertae sedis</taxon>
        <taxon>Chytridiomycetes</taxon>
        <taxon>Rhizophlyctidales</taxon>
        <taxon>Rhizophlyctidaceae</taxon>
        <taxon>Rhizophlyctis</taxon>
    </lineage>
</organism>
<accession>A0AAD5SK13</accession>
<dbReference type="Gene3D" id="2.20.25.110">
    <property type="entry name" value="S-adenosyl-L-methionine-dependent methyltransferases"/>
    <property type="match status" value="1"/>
</dbReference>
<name>A0AAD5SK13_9FUNG</name>
<dbReference type="AlphaFoldDB" id="A0AAD5SK13"/>
<dbReference type="SUPFAM" id="SSF53335">
    <property type="entry name" value="S-adenosyl-L-methionine-dependent methyltransferases"/>
    <property type="match status" value="1"/>
</dbReference>
<dbReference type="EMBL" id="JADGJD010000011">
    <property type="protein sequence ID" value="KAJ3057111.1"/>
    <property type="molecule type" value="Genomic_DNA"/>
</dbReference>
<evidence type="ECO:0000313" key="2">
    <source>
        <dbReference type="EMBL" id="KAJ3057111.1"/>
    </source>
</evidence>
<evidence type="ECO:0000256" key="1">
    <source>
        <dbReference type="SAM" id="MobiDB-lite"/>
    </source>
</evidence>
<feature type="compositionally biased region" description="Basic and acidic residues" evidence="1">
    <location>
        <begin position="245"/>
        <end position="262"/>
    </location>
</feature>
<proteinExistence type="predicted"/>
<feature type="region of interest" description="Disordered" evidence="1">
    <location>
        <begin position="218"/>
        <end position="262"/>
    </location>
</feature>
<dbReference type="Gene3D" id="3.40.50.150">
    <property type="entry name" value="Vaccinia Virus protein VP39"/>
    <property type="match status" value="1"/>
</dbReference>
<comment type="caution">
    <text evidence="2">The sequence shown here is derived from an EMBL/GenBank/DDBJ whole genome shotgun (WGS) entry which is preliminary data.</text>
</comment>
<dbReference type="InterPro" id="IPR029063">
    <property type="entry name" value="SAM-dependent_MTases_sf"/>
</dbReference>
<dbReference type="PANTHER" id="PTHR37211:SF1">
    <property type="entry name" value="EXPRESSED PROTEIN"/>
    <property type="match status" value="1"/>
</dbReference>